<dbReference type="CDD" id="cd08298">
    <property type="entry name" value="CAD2"/>
    <property type="match status" value="1"/>
</dbReference>
<organism evidence="8 10">
    <name type="scientific">Mucilaginibacter lappiensis</name>
    <dbReference type="NCBI Taxonomy" id="354630"/>
    <lineage>
        <taxon>Bacteria</taxon>
        <taxon>Pseudomonadati</taxon>
        <taxon>Bacteroidota</taxon>
        <taxon>Sphingobacteriia</taxon>
        <taxon>Sphingobacteriales</taxon>
        <taxon>Sphingobacteriaceae</taxon>
        <taxon>Mucilaginibacter</taxon>
    </lineage>
</organism>
<keyword evidence="5 8" id="KW-0560">Oxidoreductase</keyword>
<keyword evidence="9" id="KW-1185">Reference proteome</keyword>
<keyword evidence="3" id="KW-0479">Metal-binding</keyword>
<evidence type="ECO:0000256" key="1">
    <source>
        <dbReference type="ARBA" id="ARBA00001947"/>
    </source>
</evidence>
<comment type="cofactor">
    <cofactor evidence="1">
        <name>Zn(2+)</name>
        <dbReference type="ChEBI" id="CHEBI:29105"/>
    </cofactor>
</comment>
<comment type="caution">
    <text evidence="8">The sequence shown here is derived from an EMBL/GenBank/DDBJ whole genome shotgun (WGS) entry which is preliminary data.</text>
</comment>
<feature type="domain" description="Alcohol dehydrogenase-like N-terminal" evidence="6">
    <location>
        <begin position="40"/>
        <end position="149"/>
    </location>
</feature>
<evidence type="ECO:0000256" key="5">
    <source>
        <dbReference type="ARBA" id="ARBA00023002"/>
    </source>
</evidence>
<dbReference type="SUPFAM" id="SSF51735">
    <property type="entry name" value="NAD(P)-binding Rossmann-fold domains"/>
    <property type="match status" value="1"/>
</dbReference>
<dbReference type="SUPFAM" id="SSF50129">
    <property type="entry name" value="GroES-like"/>
    <property type="match status" value="1"/>
</dbReference>
<name>A0A1N7GEU1_9SPHI</name>
<dbReference type="InterPro" id="IPR014187">
    <property type="entry name" value="ADH_Zn_typ-2"/>
</dbReference>
<evidence type="ECO:0000313" key="8">
    <source>
        <dbReference type="EMBL" id="MBB6130685.1"/>
    </source>
</evidence>
<gene>
    <name evidence="8" type="ORF">HDF22_004828</name>
    <name evidence="7" type="ORF">HDF23_005813</name>
</gene>
<evidence type="ECO:0000313" key="10">
    <source>
        <dbReference type="Proteomes" id="UP000548326"/>
    </source>
</evidence>
<dbReference type="Proteomes" id="UP000541583">
    <property type="component" value="Unassembled WGS sequence"/>
</dbReference>
<evidence type="ECO:0000256" key="3">
    <source>
        <dbReference type="ARBA" id="ARBA00022723"/>
    </source>
</evidence>
<dbReference type="GO" id="GO:0005737">
    <property type="term" value="C:cytoplasm"/>
    <property type="evidence" value="ECO:0007669"/>
    <property type="project" value="TreeGrafter"/>
</dbReference>
<dbReference type="InterPro" id="IPR002328">
    <property type="entry name" value="ADH_Zn_CS"/>
</dbReference>
<evidence type="ECO:0000313" key="7">
    <source>
        <dbReference type="EMBL" id="MBB6113030.1"/>
    </source>
</evidence>
<dbReference type="PROSITE" id="PS00059">
    <property type="entry name" value="ADH_ZINC"/>
    <property type="match status" value="1"/>
</dbReference>
<accession>A0A1N7GEU1</accession>
<dbReference type="RefSeq" id="WP_217696309.1">
    <property type="nucleotide sequence ID" value="NZ_FTMG01000027.1"/>
</dbReference>
<keyword evidence="4" id="KW-0862">Zinc</keyword>
<protein>
    <submittedName>
        <fullName evidence="8">Propanol-preferring alcohol dehydrogenase</fullName>
        <ecNumber evidence="8">1.1.1.1</ecNumber>
    </submittedName>
</protein>
<evidence type="ECO:0000256" key="4">
    <source>
        <dbReference type="ARBA" id="ARBA00022833"/>
    </source>
</evidence>
<proteinExistence type="inferred from homology"/>
<dbReference type="Gene3D" id="3.40.50.720">
    <property type="entry name" value="NAD(P)-binding Rossmann-like Domain"/>
    <property type="match status" value="1"/>
</dbReference>
<evidence type="ECO:0000259" key="6">
    <source>
        <dbReference type="Pfam" id="PF08240"/>
    </source>
</evidence>
<dbReference type="AlphaFoldDB" id="A0A1N7GEU1"/>
<dbReference type="PANTHER" id="PTHR42940">
    <property type="entry name" value="ALCOHOL DEHYDROGENASE 1-RELATED"/>
    <property type="match status" value="1"/>
</dbReference>
<dbReference type="InterPro" id="IPR036291">
    <property type="entry name" value="NAD(P)-bd_dom_sf"/>
</dbReference>
<reference evidence="9 10" key="1">
    <citation type="submission" date="2020-08" db="EMBL/GenBank/DDBJ databases">
        <title>Genomic Encyclopedia of Type Strains, Phase IV (KMG-V): Genome sequencing to study the core and pangenomes of soil and plant-associated prokaryotes.</title>
        <authorList>
            <person name="Whitman W."/>
        </authorList>
    </citation>
    <scope>NUCLEOTIDE SEQUENCE [LARGE SCALE GENOMIC DNA]</scope>
    <source>
        <strain evidence="7 9">ANJLi2</strain>
        <strain evidence="8 10">MP601</strain>
    </source>
</reference>
<dbReference type="GO" id="GO:0008270">
    <property type="term" value="F:zinc ion binding"/>
    <property type="evidence" value="ECO:0007669"/>
    <property type="project" value="InterPro"/>
</dbReference>
<dbReference type="STRING" id="354630.SAMN05421821_12735"/>
<dbReference type="PANTHER" id="PTHR42940:SF8">
    <property type="entry name" value="VACUOLAR PROTEIN SORTING-ASSOCIATED PROTEIN 11"/>
    <property type="match status" value="1"/>
</dbReference>
<evidence type="ECO:0000313" key="9">
    <source>
        <dbReference type="Proteomes" id="UP000541583"/>
    </source>
</evidence>
<dbReference type="Proteomes" id="UP000548326">
    <property type="component" value="Unassembled WGS sequence"/>
</dbReference>
<dbReference type="GO" id="GO:0004022">
    <property type="term" value="F:alcohol dehydrogenase (NAD+) activity"/>
    <property type="evidence" value="ECO:0007669"/>
    <property type="project" value="UniProtKB-EC"/>
</dbReference>
<dbReference type="InterPro" id="IPR013154">
    <property type="entry name" value="ADH-like_N"/>
</dbReference>
<dbReference type="Pfam" id="PF08240">
    <property type="entry name" value="ADH_N"/>
    <property type="match status" value="1"/>
</dbReference>
<dbReference type="EC" id="1.1.1.1" evidence="8"/>
<sequence>MKKSKNDEPDIALFTMRAMVMEVPGQPLIEKTLPLPVPSDKQVLVKIIACGVCRTDLHIMDSELDQPKLPLIPGHEIVGTVVKLGNEVTKLKTGDLVGIPWLGFTCGHCRYCKRDQENLCENALFTGYTMDGGYAEYTVAFEDFCFSLPPIYGNPSGAPLLCAGLIGYRSYSMAGPNAEKIGLYGFGAAAHILIQVALHQSKEIYAFTKDGDLDAQKFAKELGATWAGDSTAPAPGLLDASIIFAPAGSLVPKALKDLDKGGSVICGGIHMSDIPSFPYPLLWEERVLRSVANLTRKDGRDFLELAALVPVKTETKLFPLDQANEALAAVRNGEVRGAVVLVM</sequence>
<dbReference type="Gene3D" id="3.90.180.10">
    <property type="entry name" value="Medium-chain alcohol dehydrogenases, catalytic domain"/>
    <property type="match status" value="1"/>
</dbReference>
<dbReference type="NCBIfam" id="TIGR02822">
    <property type="entry name" value="adh_fam_2"/>
    <property type="match status" value="1"/>
</dbReference>
<comment type="similarity">
    <text evidence="2">Belongs to the zinc-containing alcohol dehydrogenase family.</text>
</comment>
<dbReference type="EMBL" id="JACHCB010000027">
    <property type="protein sequence ID" value="MBB6113030.1"/>
    <property type="molecule type" value="Genomic_DNA"/>
</dbReference>
<dbReference type="InterPro" id="IPR011032">
    <property type="entry name" value="GroES-like_sf"/>
</dbReference>
<dbReference type="EMBL" id="JACHCA010000016">
    <property type="protein sequence ID" value="MBB6130685.1"/>
    <property type="molecule type" value="Genomic_DNA"/>
</dbReference>
<evidence type="ECO:0000256" key="2">
    <source>
        <dbReference type="ARBA" id="ARBA00008072"/>
    </source>
</evidence>